<reference evidence="7" key="1">
    <citation type="submission" date="2007-08" db="EMBL/GenBank/DDBJ databases">
        <title>Annotation of Burkholderia pseudomallei 1710a.</title>
        <authorList>
            <person name="Harkins D.M."/>
            <person name="DeShazer D."/>
            <person name="Woods D.E."/>
            <person name="Brinkac L.M."/>
            <person name="Brown K.A."/>
            <person name="Hung G.C."/>
            <person name="Tuanyok A."/>
            <person name="Zhang B."/>
            <person name="Nierman W.C."/>
        </authorList>
    </citation>
    <scope>NUCLEOTIDE SEQUENCE [LARGE SCALE GENOMIC DNA]</scope>
    <source>
        <strain evidence="7">1710a</strain>
    </source>
</reference>
<dbReference type="InterPro" id="IPR036390">
    <property type="entry name" value="WH_DNA-bd_sf"/>
</dbReference>
<dbReference type="Proteomes" id="UP000001812">
    <property type="component" value="Chromosome II"/>
</dbReference>
<dbReference type="SUPFAM" id="SSF53850">
    <property type="entry name" value="Periplasmic binding protein-like II"/>
    <property type="match status" value="1"/>
</dbReference>
<dbReference type="PROSITE" id="PS50931">
    <property type="entry name" value="HTH_LYSR"/>
    <property type="match status" value="1"/>
</dbReference>
<dbReference type="FunFam" id="1.10.10.10:FF:000001">
    <property type="entry name" value="LysR family transcriptional regulator"/>
    <property type="match status" value="1"/>
</dbReference>
<dbReference type="AlphaFoldDB" id="A0A0E1W6A8"/>
<feature type="domain" description="HTH lysR-type" evidence="5">
    <location>
        <begin position="38"/>
        <end position="95"/>
    </location>
</feature>
<organism evidence="6 7">
    <name type="scientific">Burkholderia pseudomallei 1710a</name>
    <dbReference type="NCBI Taxonomy" id="320371"/>
    <lineage>
        <taxon>Bacteria</taxon>
        <taxon>Pseudomonadati</taxon>
        <taxon>Pseudomonadota</taxon>
        <taxon>Betaproteobacteria</taxon>
        <taxon>Burkholderiales</taxon>
        <taxon>Burkholderiaceae</taxon>
        <taxon>Burkholderia</taxon>
        <taxon>pseudomallei group</taxon>
    </lineage>
</organism>
<dbReference type="CDD" id="cd08412">
    <property type="entry name" value="PBP2_PAO1_like"/>
    <property type="match status" value="1"/>
</dbReference>
<dbReference type="PANTHER" id="PTHR30346">
    <property type="entry name" value="TRANSCRIPTIONAL DUAL REGULATOR HCAR-RELATED"/>
    <property type="match status" value="1"/>
</dbReference>
<dbReference type="EMBL" id="CM000833">
    <property type="protein sequence ID" value="EET05187.1"/>
    <property type="molecule type" value="Genomic_DNA"/>
</dbReference>
<dbReference type="SUPFAM" id="SSF46785">
    <property type="entry name" value="Winged helix' DNA-binding domain"/>
    <property type="match status" value="1"/>
</dbReference>
<dbReference type="Pfam" id="PF00126">
    <property type="entry name" value="HTH_1"/>
    <property type="match status" value="1"/>
</dbReference>
<sequence>MRTGRERRAACPPAHSRSGNEILRAALSIFQAGGGMALTLRQLKYFVATAELGQISQAAIQLTISQSAVTSAIRELEDSLGTQLFVRTASGVALTNTGRRFLNQAYTILSSVDEAMRIPNLESTLTGTLALAASYTVLGYFLPHHLMRLHTQYPRLTIQLHELNRESIEEGLIAGRYDMAVLLTSNVSNPELVLEPVIHSARRLWVGAHHPLLRRESVTFADVAPEPFVMLTVDEAAYTALRYWNETPYRPNVILRTSSVEAVRSMVANGSGVAILSDMVYRPWSLEGRRIETVLLRDPVPPMSVGLAWRRNAEFSPAMHAVREYFRHTFMEPRMGGGA</sequence>
<reference evidence="6 7" key="2">
    <citation type="submission" date="2009-05" db="EMBL/GenBank/DDBJ databases">
        <authorList>
            <person name="Harkins D.M."/>
            <person name="DeShazer D."/>
            <person name="Woods D.E."/>
            <person name="Brinkac L.M."/>
            <person name="Brown K.A."/>
            <person name="Hung G.C."/>
            <person name="Tuanyok A."/>
            <person name="Zhang B."/>
            <person name="Nierman W.C."/>
        </authorList>
    </citation>
    <scope>NUCLEOTIDE SEQUENCE [LARGE SCALE GENOMIC DNA]</scope>
    <source>
        <strain evidence="6 7">1710a</strain>
    </source>
</reference>
<protein>
    <submittedName>
        <fullName evidence="6">Transcriptional regulator, LysR family</fullName>
    </submittedName>
</protein>
<dbReference type="GO" id="GO:0032993">
    <property type="term" value="C:protein-DNA complex"/>
    <property type="evidence" value="ECO:0007669"/>
    <property type="project" value="TreeGrafter"/>
</dbReference>
<keyword evidence="3" id="KW-0238">DNA-binding</keyword>
<keyword evidence="4" id="KW-0804">Transcription</keyword>
<dbReference type="Gene3D" id="1.10.10.10">
    <property type="entry name" value="Winged helix-like DNA-binding domain superfamily/Winged helix DNA-binding domain"/>
    <property type="match status" value="1"/>
</dbReference>
<evidence type="ECO:0000256" key="3">
    <source>
        <dbReference type="ARBA" id="ARBA00023125"/>
    </source>
</evidence>
<comment type="similarity">
    <text evidence="1">Belongs to the LysR transcriptional regulatory family.</text>
</comment>
<evidence type="ECO:0000256" key="2">
    <source>
        <dbReference type="ARBA" id="ARBA00023015"/>
    </source>
</evidence>
<evidence type="ECO:0000256" key="4">
    <source>
        <dbReference type="ARBA" id="ARBA00023163"/>
    </source>
</evidence>
<dbReference type="GO" id="GO:0003700">
    <property type="term" value="F:DNA-binding transcription factor activity"/>
    <property type="evidence" value="ECO:0007669"/>
    <property type="project" value="InterPro"/>
</dbReference>
<keyword evidence="2" id="KW-0805">Transcription regulation</keyword>
<evidence type="ECO:0000256" key="1">
    <source>
        <dbReference type="ARBA" id="ARBA00009437"/>
    </source>
</evidence>
<proteinExistence type="inferred from homology"/>
<gene>
    <name evidence="6" type="ORF">BURPS1710A_A2768</name>
</gene>
<dbReference type="InterPro" id="IPR005119">
    <property type="entry name" value="LysR_subst-bd"/>
</dbReference>
<dbReference type="HOGENOM" id="CLU_039613_6_4_4"/>
<dbReference type="InterPro" id="IPR000847">
    <property type="entry name" value="LysR_HTH_N"/>
</dbReference>
<evidence type="ECO:0000313" key="7">
    <source>
        <dbReference type="Proteomes" id="UP000001812"/>
    </source>
</evidence>
<dbReference type="PRINTS" id="PR00039">
    <property type="entry name" value="HTHLYSR"/>
</dbReference>
<dbReference type="Gene3D" id="3.40.190.10">
    <property type="entry name" value="Periplasmic binding protein-like II"/>
    <property type="match status" value="2"/>
</dbReference>
<dbReference type="GO" id="GO:0003677">
    <property type="term" value="F:DNA binding"/>
    <property type="evidence" value="ECO:0007669"/>
    <property type="project" value="UniProtKB-KW"/>
</dbReference>
<dbReference type="Pfam" id="PF03466">
    <property type="entry name" value="LysR_substrate"/>
    <property type="match status" value="1"/>
</dbReference>
<accession>A0A0E1W6A8</accession>
<dbReference type="PANTHER" id="PTHR30346:SF0">
    <property type="entry name" value="HCA OPERON TRANSCRIPTIONAL ACTIVATOR HCAR"/>
    <property type="match status" value="1"/>
</dbReference>
<dbReference type="InterPro" id="IPR036388">
    <property type="entry name" value="WH-like_DNA-bd_sf"/>
</dbReference>
<name>A0A0E1W6A8_BURPE</name>
<evidence type="ECO:0000313" key="6">
    <source>
        <dbReference type="EMBL" id="EET05187.1"/>
    </source>
</evidence>
<evidence type="ECO:0000259" key="5">
    <source>
        <dbReference type="PROSITE" id="PS50931"/>
    </source>
</evidence>